<keyword evidence="4" id="KW-1168">Fusion of virus membrane with host membrane</keyword>
<dbReference type="GO" id="GO:0046718">
    <property type="term" value="P:symbiont entry into host cell"/>
    <property type="evidence" value="ECO:0007669"/>
    <property type="project" value="UniProtKB-KW"/>
</dbReference>
<evidence type="ECO:0000256" key="3">
    <source>
        <dbReference type="ARBA" id="ARBA00004563"/>
    </source>
</evidence>
<reference evidence="25" key="1">
    <citation type="submission" date="2018-02" db="EMBL/GenBank/DDBJ databases">
        <title>Viral discovery in the invasive Australian cane toad (Rhinella marina) using metatranscriptomic and genomic approaches.</title>
        <authorList>
            <person name="Russo A.G."/>
            <person name="Eden J.-S."/>
            <person name="Enosi Tuipulotu D."/>
            <person name="Shi M."/>
            <person name="Selechnik D.M."/>
            <person name="Shine R."/>
            <person name="Rollins L.A."/>
            <person name="Holmes E.C."/>
            <person name="White P.A."/>
        </authorList>
    </citation>
    <scope>NUCLEOTIDE SEQUENCE</scope>
</reference>
<evidence type="ECO:0000256" key="10">
    <source>
        <dbReference type="ARBA" id="ARBA00022692"/>
    </source>
</evidence>
<evidence type="ECO:0000256" key="23">
    <source>
        <dbReference type="ARBA" id="ARBA00029888"/>
    </source>
</evidence>
<evidence type="ECO:0000256" key="11">
    <source>
        <dbReference type="ARBA" id="ARBA00022804"/>
    </source>
</evidence>
<evidence type="ECO:0000256" key="24">
    <source>
        <dbReference type="SAM" id="Phobius"/>
    </source>
</evidence>
<keyword evidence="16 24" id="KW-0472">Membrane</keyword>
<keyword evidence="14 25" id="KW-0261">Viral envelope protein</keyword>
<dbReference type="GO" id="GO:0020002">
    <property type="term" value="C:host cell plasma membrane"/>
    <property type="evidence" value="ECO:0007669"/>
    <property type="project" value="UniProtKB-SubCell"/>
</dbReference>
<keyword evidence="17" id="KW-0564">Palmitate</keyword>
<evidence type="ECO:0000256" key="22">
    <source>
        <dbReference type="ARBA" id="ARBA00024648"/>
    </source>
</evidence>
<evidence type="ECO:0000313" key="25">
    <source>
        <dbReference type="EMBL" id="AWS20968.1"/>
    </source>
</evidence>
<sequence>MSFLIFLVLGVYTTEVASRNSAIFWVNMSAPVVTYKFDFCDVARCTGAIETQFDYESIIQGEFYICVTHPGDEWCSYWSDAGWNTGKDWGYKPQEGRDRKDKNGVSLLTRMTLTRGKAITGRCQPRRDCFPLCLNIVNPSPGDLGKYVLGSWDRSITPFLGQFVLKDINTRPTKLPPPIKRVTPGGKLQAVVDEVIPIPGLRWEEVFSIETQTAPRKNLWLEWVRYNVRVQNISVGCIACAAANTHLYTHALALPDDNITTCMMSLLKGFNSSDCLDYVPLVHERPRVRVPGEVTVLADNYTCYSSDDRSGTPVGVFEPGFCKGNSTVNADLLVDHIRYMYDIYWLCGDGKLRSRLPTAWMGQCTLIKLAMQFRILPWDLETPDEPTRKKRSFDQLHMGYEEDPQVYIDAIGVPRGVPDQFKAQNQVYAGLASLIPQVQINKNVDWINYVYYSEQRFINYSHDAFQGIVEELGPNTRMTLQNRLALDMILAEKGGVCGMVGEECCTYIPQNSGVKGKTMIALRKIIGLAAELKTNAGVDTSFFSSWLGGFKGFLQQACLVLIGLIVVGLMILCCVIPLYKKAIAKATPTGTFLNQEADLLEGIYTDLREIPKYVPLKKLNDAPYSQMKLRDLV</sequence>
<evidence type="ECO:0000256" key="1">
    <source>
        <dbReference type="ARBA" id="ARBA00004402"/>
    </source>
</evidence>
<dbReference type="SUPFAM" id="SSF58069">
    <property type="entry name" value="Virus ectodomain"/>
    <property type="match status" value="1"/>
</dbReference>
<evidence type="ECO:0000256" key="15">
    <source>
        <dbReference type="ARBA" id="ARBA00022989"/>
    </source>
</evidence>
<comment type="subcellular location">
    <subcellularLocation>
        <location evidence="2">Host cell membrane</location>
        <topology evidence="2">Peripheral membrane protein</topology>
    </subcellularLocation>
    <subcellularLocation>
        <location evidence="1">Host cell membrane</location>
        <topology evidence="1">Single-pass type I membrane protein</topology>
    </subcellularLocation>
    <subcellularLocation>
        <location evidence="3">Virion membrane</location>
        <topology evidence="3">Single-pass type I membrane protein</topology>
    </subcellularLocation>
</comment>
<name>A0A2U9K4X2_9RETR</name>
<keyword evidence="19" id="KW-0325">Glycoprotein</keyword>
<evidence type="ECO:0000256" key="20">
    <source>
        <dbReference type="ARBA" id="ARBA00023288"/>
    </source>
</evidence>
<keyword evidence="10 24" id="KW-0812">Transmembrane</keyword>
<feature type="transmembrane region" description="Helical" evidence="24">
    <location>
        <begin position="559"/>
        <end position="579"/>
    </location>
</feature>
<keyword evidence="18" id="KW-1015">Disulfide bond</keyword>
<dbReference type="GO" id="GO:0019062">
    <property type="term" value="P:virion attachment to host cell"/>
    <property type="evidence" value="ECO:0007669"/>
    <property type="project" value="UniProtKB-KW"/>
</dbReference>
<evidence type="ECO:0000256" key="4">
    <source>
        <dbReference type="ARBA" id="ARBA00022506"/>
    </source>
</evidence>
<evidence type="ECO:0000256" key="2">
    <source>
        <dbReference type="ARBA" id="ARBA00004505"/>
    </source>
</evidence>
<keyword evidence="12" id="KW-0946">Virion</keyword>
<evidence type="ECO:0000256" key="17">
    <source>
        <dbReference type="ARBA" id="ARBA00023139"/>
    </source>
</evidence>
<accession>A0A2U9K4X2</accession>
<dbReference type="GO" id="GO:0019031">
    <property type="term" value="C:viral envelope"/>
    <property type="evidence" value="ECO:0007669"/>
    <property type="project" value="UniProtKB-KW"/>
</dbReference>
<dbReference type="EMBL" id="MG981046">
    <property type="protein sequence ID" value="AWS20968.1"/>
    <property type="molecule type" value="Genomic_RNA"/>
</dbReference>
<comment type="function">
    <text evidence="22">The transmembrane protein (TM) acts as a class I viral fusion protein. Under the current model, the protein has at least 3 conformational states: pre-fusion native state, pre-hairpin intermediate state, and post-fusion hairpin state. During viral and target cell membrane fusion, the coiled coil regions (heptad repeats) assume a trimer-of-hairpins structure, positioning the fusion peptide in close proximity to the C-terminal region of the ectodomain. The formation of this structure appears to drive apposition and subsequent fusion of viral and target cell membranes. Membranes fusion leads to delivery of the nucleocapsid into the cytoplasm.</text>
</comment>
<evidence type="ECO:0000256" key="14">
    <source>
        <dbReference type="ARBA" id="ARBA00022879"/>
    </source>
</evidence>
<dbReference type="PANTHER" id="PTHR10424">
    <property type="entry name" value="VIRAL ENVELOPE PROTEIN"/>
    <property type="match status" value="1"/>
</dbReference>
<keyword evidence="7" id="KW-0945">Host-virus interaction</keyword>
<dbReference type="GO" id="GO:0055036">
    <property type="term" value="C:virion membrane"/>
    <property type="evidence" value="ECO:0007669"/>
    <property type="project" value="UniProtKB-SubCell"/>
</dbReference>
<keyword evidence="13" id="KW-1043">Host membrane</keyword>
<keyword evidence="11" id="KW-1161">Viral attachment to host cell</keyword>
<evidence type="ECO:0000256" key="21">
    <source>
        <dbReference type="ARBA" id="ARBA00023296"/>
    </source>
</evidence>
<evidence type="ECO:0000256" key="6">
    <source>
        <dbReference type="ARBA" id="ARBA00022521"/>
    </source>
</evidence>
<dbReference type="Pfam" id="PF00429">
    <property type="entry name" value="TLV_coat"/>
    <property type="match status" value="1"/>
</dbReference>
<protein>
    <recommendedName>
        <fullName evidence="23">Env polyprotein</fullName>
    </recommendedName>
</protein>
<proteinExistence type="predicted"/>
<keyword evidence="15 24" id="KW-1133">Transmembrane helix</keyword>
<keyword evidence="6" id="KW-1169">Fusion of virus membrane with host cell membrane</keyword>
<keyword evidence="20" id="KW-0449">Lipoprotein</keyword>
<evidence type="ECO:0000256" key="8">
    <source>
        <dbReference type="ARBA" id="ARBA00022595"/>
    </source>
</evidence>
<evidence type="ECO:0000256" key="9">
    <source>
        <dbReference type="ARBA" id="ARBA00022685"/>
    </source>
</evidence>
<keyword evidence="21" id="KW-1160">Virus entry into host cell</keyword>
<keyword evidence="9" id="KW-0165">Cleavage on pair of basic residues</keyword>
<dbReference type="GO" id="GO:0019064">
    <property type="term" value="P:fusion of virus membrane with host plasma membrane"/>
    <property type="evidence" value="ECO:0007669"/>
    <property type="project" value="UniProtKB-KW"/>
</dbReference>
<evidence type="ECO:0000256" key="18">
    <source>
        <dbReference type="ARBA" id="ARBA00023157"/>
    </source>
</evidence>
<evidence type="ECO:0000256" key="7">
    <source>
        <dbReference type="ARBA" id="ARBA00022581"/>
    </source>
</evidence>
<evidence type="ECO:0000256" key="12">
    <source>
        <dbReference type="ARBA" id="ARBA00022844"/>
    </source>
</evidence>
<keyword evidence="5" id="KW-1032">Host cell membrane</keyword>
<dbReference type="InterPro" id="IPR018154">
    <property type="entry name" value="TLV/ENV_coat_polyprotein"/>
</dbReference>
<dbReference type="PANTHER" id="PTHR10424:SF81">
    <property type="entry name" value="ERVV2 PROTEIN"/>
    <property type="match status" value="1"/>
</dbReference>
<evidence type="ECO:0000256" key="16">
    <source>
        <dbReference type="ARBA" id="ARBA00023136"/>
    </source>
</evidence>
<keyword evidence="8" id="KW-1162">Viral penetration into host cytoplasm</keyword>
<dbReference type="Gene3D" id="1.10.287.210">
    <property type="match status" value="1"/>
</dbReference>
<evidence type="ECO:0000256" key="19">
    <source>
        <dbReference type="ARBA" id="ARBA00023180"/>
    </source>
</evidence>
<evidence type="ECO:0000256" key="5">
    <source>
        <dbReference type="ARBA" id="ARBA00022511"/>
    </source>
</evidence>
<organism evidence="25">
    <name type="scientific">Rhinella marina endogenous retrovirus</name>
    <dbReference type="NCBI Taxonomy" id="2218595"/>
    <lineage>
        <taxon>Viruses</taxon>
        <taxon>Riboviria</taxon>
        <taxon>Pararnavirae</taxon>
        <taxon>Artverviricota</taxon>
        <taxon>Revtraviricetes</taxon>
        <taxon>Ortervirales</taxon>
        <taxon>Retroviridae</taxon>
    </lineage>
</organism>
<evidence type="ECO:0000256" key="13">
    <source>
        <dbReference type="ARBA" id="ARBA00022870"/>
    </source>
</evidence>